<comment type="caution">
    <text evidence="2">The sequence shown here is derived from an EMBL/GenBank/DDBJ whole genome shotgun (WGS) entry which is preliminary data.</text>
</comment>
<name>A0A5J5GDX9_9RHOB</name>
<dbReference type="EMBL" id="VYQE01000005">
    <property type="protein sequence ID" value="KAA9006180.1"/>
    <property type="molecule type" value="Genomic_DNA"/>
</dbReference>
<dbReference type="Proteomes" id="UP000326554">
    <property type="component" value="Unassembled WGS sequence"/>
</dbReference>
<organism evidence="2 3">
    <name type="scientific">Histidinibacterium aquaticum</name>
    <dbReference type="NCBI Taxonomy" id="2613962"/>
    <lineage>
        <taxon>Bacteria</taxon>
        <taxon>Pseudomonadati</taxon>
        <taxon>Pseudomonadota</taxon>
        <taxon>Alphaproteobacteria</taxon>
        <taxon>Rhodobacterales</taxon>
        <taxon>Paracoccaceae</taxon>
        <taxon>Histidinibacterium</taxon>
    </lineage>
</organism>
<dbReference type="SUPFAM" id="SSF56112">
    <property type="entry name" value="Protein kinase-like (PK-like)"/>
    <property type="match status" value="1"/>
</dbReference>
<gene>
    <name evidence="2" type="ORF">F3S47_16420</name>
</gene>
<keyword evidence="2" id="KW-0808">Transferase</keyword>
<proteinExistence type="predicted"/>
<dbReference type="CDD" id="cd05155">
    <property type="entry name" value="APH_ChoK_like_1"/>
    <property type="match status" value="1"/>
</dbReference>
<feature type="domain" description="Aminoglycoside phosphotransferase" evidence="1">
    <location>
        <begin position="35"/>
        <end position="242"/>
    </location>
</feature>
<evidence type="ECO:0000259" key="1">
    <source>
        <dbReference type="Pfam" id="PF01636"/>
    </source>
</evidence>
<evidence type="ECO:0000313" key="2">
    <source>
        <dbReference type="EMBL" id="KAA9006180.1"/>
    </source>
</evidence>
<keyword evidence="3" id="KW-1185">Reference proteome</keyword>
<reference evidence="2 3" key="1">
    <citation type="submission" date="2019-09" db="EMBL/GenBank/DDBJ databases">
        <authorList>
            <person name="Park J.-S."/>
            <person name="Choi H.-J."/>
        </authorList>
    </citation>
    <scope>NUCLEOTIDE SEQUENCE [LARGE SCALE GENOMIC DNA]</scope>
    <source>
        <strain evidence="2 3">176SS1-4</strain>
    </source>
</reference>
<accession>A0A5J5GDX9</accession>
<dbReference type="Pfam" id="PF01636">
    <property type="entry name" value="APH"/>
    <property type="match status" value="1"/>
</dbReference>
<dbReference type="Gene3D" id="3.30.200.20">
    <property type="entry name" value="Phosphorylase Kinase, domain 1"/>
    <property type="match status" value="1"/>
</dbReference>
<dbReference type="GO" id="GO:0016740">
    <property type="term" value="F:transferase activity"/>
    <property type="evidence" value="ECO:0007669"/>
    <property type="project" value="UniProtKB-KW"/>
</dbReference>
<dbReference type="PANTHER" id="PTHR21310:SF42">
    <property type="entry name" value="BIFUNCTIONAL AAC_APH"/>
    <property type="match status" value="1"/>
</dbReference>
<dbReference type="InterPro" id="IPR051678">
    <property type="entry name" value="AGP_Transferase"/>
</dbReference>
<sequence>MHPDEIAVAPATVRALLAGQASRWAGLDPHRVEQAGTDFHLFRLGTDIVVRLPRHPAADAQMARDALLLPRLGPLVPLETPEFLFLGQPGADFPFRWSIQRWIEGEDALRHPEPIACGGELARFIAALREVDPVLAGPPHGNRGVPLAERDAELRSALEQISELPRDSVLDLWERALRAAPPERLAVVHADLHPGNLLVRDGRLTAVIDWGLVTQGDPAVDLMCAWAVLDRGDRAAFRAILAPDEDEWLRGMGWALAFALPIIPYYRESDPAFAALARRTVERLLAV</sequence>
<dbReference type="PANTHER" id="PTHR21310">
    <property type="entry name" value="AMINOGLYCOSIDE PHOSPHOTRANSFERASE-RELATED-RELATED"/>
    <property type="match status" value="1"/>
</dbReference>
<dbReference type="Gene3D" id="3.90.1200.10">
    <property type="match status" value="1"/>
</dbReference>
<protein>
    <submittedName>
        <fullName evidence="2">Aminoglycoside phosphotransferase family protein</fullName>
    </submittedName>
</protein>
<evidence type="ECO:0000313" key="3">
    <source>
        <dbReference type="Proteomes" id="UP000326554"/>
    </source>
</evidence>
<dbReference type="InterPro" id="IPR011009">
    <property type="entry name" value="Kinase-like_dom_sf"/>
</dbReference>
<dbReference type="AlphaFoldDB" id="A0A5J5GDX9"/>
<dbReference type="InterPro" id="IPR002575">
    <property type="entry name" value="Aminoglycoside_PTrfase"/>
</dbReference>